<evidence type="ECO:0000259" key="1">
    <source>
        <dbReference type="Pfam" id="PF13966"/>
    </source>
</evidence>
<sequence length="133" mass="15514">MEWNEVNLRNPHNNFAAKLVWNSEMPSKVQFFLVFHGRTLTKDVLIRKGTAFSPICCLCGSVGESISHLFLHCSKALRVWKSLTEPFHGTFQNLFAVDSVEQWLQSWRQEIHNNGLTMYGDYYLMQRYGHFGK</sequence>
<protein>
    <recommendedName>
        <fullName evidence="1">Reverse transcriptase zinc-binding domain-containing protein</fullName>
    </recommendedName>
</protein>
<evidence type="ECO:0000313" key="2">
    <source>
        <dbReference type="EMBL" id="KAF5182021.1"/>
    </source>
</evidence>
<dbReference type="Pfam" id="PF13966">
    <property type="entry name" value="zf-RVT"/>
    <property type="match status" value="1"/>
</dbReference>
<gene>
    <name evidence="2" type="ORF">FRX31_028391</name>
</gene>
<accession>A0A7J6VBI7</accession>
<proteinExistence type="predicted"/>
<feature type="domain" description="Reverse transcriptase zinc-binding" evidence="1">
    <location>
        <begin position="3"/>
        <end position="80"/>
    </location>
</feature>
<dbReference type="InterPro" id="IPR026960">
    <property type="entry name" value="RVT-Znf"/>
</dbReference>
<name>A0A7J6VBI7_THATH</name>
<reference evidence="2 3" key="1">
    <citation type="submission" date="2020-06" db="EMBL/GenBank/DDBJ databases">
        <title>Transcriptomic and genomic resources for Thalictrum thalictroides and T. hernandezii: Facilitating candidate gene discovery in an emerging model plant lineage.</title>
        <authorList>
            <person name="Arias T."/>
            <person name="Riano-Pachon D.M."/>
            <person name="Di Stilio V.S."/>
        </authorList>
    </citation>
    <scope>NUCLEOTIDE SEQUENCE [LARGE SCALE GENOMIC DNA]</scope>
    <source>
        <strain evidence="3">cv. WT478/WT964</strain>
        <tissue evidence="2">Leaves</tissue>
    </source>
</reference>
<dbReference type="AlphaFoldDB" id="A0A7J6VBI7"/>
<comment type="caution">
    <text evidence="2">The sequence shown here is derived from an EMBL/GenBank/DDBJ whole genome shotgun (WGS) entry which is preliminary data.</text>
</comment>
<dbReference type="EMBL" id="JABWDY010035386">
    <property type="protein sequence ID" value="KAF5182021.1"/>
    <property type="molecule type" value="Genomic_DNA"/>
</dbReference>
<evidence type="ECO:0000313" key="3">
    <source>
        <dbReference type="Proteomes" id="UP000554482"/>
    </source>
</evidence>
<keyword evidence="3" id="KW-1185">Reference proteome</keyword>
<organism evidence="2 3">
    <name type="scientific">Thalictrum thalictroides</name>
    <name type="common">Rue-anemone</name>
    <name type="synonym">Anemone thalictroides</name>
    <dbReference type="NCBI Taxonomy" id="46969"/>
    <lineage>
        <taxon>Eukaryota</taxon>
        <taxon>Viridiplantae</taxon>
        <taxon>Streptophyta</taxon>
        <taxon>Embryophyta</taxon>
        <taxon>Tracheophyta</taxon>
        <taxon>Spermatophyta</taxon>
        <taxon>Magnoliopsida</taxon>
        <taxon>Ranunculales</taxon>
        <taxon>Ranunculaceae</taxon>
        <taxon>Thalictroideae</taxon>
        <taxon>Thalictrum</taxon>
    </lineage>
</organism>
<dbReference type="Proteomes" id="UP000554482">
    <property type="component" value="Unassembled WGS sequence"/>
</dbReference>